<evidence type="ECO:0000256" key="7">
    <source>
        <dbReference type="PIRSR" id="PIRSR000915-2"/>
    </source>
</evidence>
<dbReference type="Pfam" id="PF13344">
    <property type="entry name" value="Hydrolase_6"/>
    <property type="match status" value="1"/>
</dbReference>
<evidence type="ECO:0000313" key="9">
    <source>
        <dbReference type="EMBL" id="OEH85251.1"/>
    </source>
</evidence>
<dbReference type="InterPro" id="IPR023214">
    <property type="entry name" value="HAD_sf"/>
</dbReference>
<feature type="active site" description="Nucleophile" evidence="6">
    <location>
        <position position="10"/>
    </location>
</feature>
<name>A0A1E5L561_9FIRM</name>
<feature type="binding site" evidence="8">
    <location>
        <position position="208"/>
    </location>
    <ligand>
        <name>Mg(2+)</name>
        <dbReference type="ChEBI" id="CHEBI:18420"/>
    </ligand>
</feature>
<dbReference type="NCBIfam" id="TIGR01457">
    <property type="entry name" value="HAD-SF-IIA-hyp2"/>
    <property type="match status" value="1"/>
</dbReference>
<dbReference type="NCBIfam" id="TIGR01460">
    <property type="entry name" value="HAD-SF-IIA"/>
    <property type="match status" value="1"/>
</dbReference>
<keyword evidence="4 5" id="KW-0460">Magnesium</keyword>
<dbReference type="OrthoDB" id="9810449at2"/>
<dbReference type="RefSeq" id="WP_069702578.1">
    <property type="nucleotide sequence ID" value="NZ_MJAT01000033.1"/>
</dbReference>
<dbReference type="Gene3D" id="3.40.50.1000">
    <property type="entry name" value="HAD superfamily/HAD-like"/>
    <property type="match status" value="2"/>
</dbReference>
<accession>A0A1E5L561</accession>
<dbReference type="SUPFAM" id="SSF56784">
    <property type="entry name" value="HAD-like"/>
    <property type="match status" value="1"/>
</dbReference>
<evidence type="ECO:0000256" key="4">
    <source>
        <dbReference type="ARBA" id="ARBA00022842"/>
    </source>
</evidence>
<keyword evidence="2 5" id="KW-0479">Metal-binding</keyword>
<comment type="cofactor">
    <cofactor evidence="8">
        <name>Mg(2+)</name>
        <dbReference type="ChEBI" id="CHEBI:18420"/>
    </cofactor>
    <text evidence="8">Divalent metal ions. Mg(2+) is the most effective.</text>
</comment>
<dbReference type="EMBL" id="MJAT01000033">
    <property type="protein sequence ID" value="OEH85251.1"/>
    <property type="molecule type" value="Genomic_DNA"/>
</dbReference>
<dbReference type="Pfam" id="PF13242">
    <property type="entry name" value="Hydrolase_like"/>
    <property type="match status" value="1"/>
</dbReference>
<evidence type="ECO:0000256" key="2">
    <source>
        <dbReference type="ARBA" id="ARBA00022723"/>
    </source>
</evidence>
<reference evidence="9 10" key="1">
    <citation type="submission" date="2016-09" db="EMBL/GenBank/DDBJ databases">
        <title>Desulfuribacillus arsenicus sp. nov., an obligately anaerobic, dissimilatory arsenic- and antimonate-reducing bacterium isolated from anoxic sediments.</title>
        <authorList>
            <person name="Abin C.A."/>
            <person name="Hollibaugh J.T."/>
        </authorList>
    </citation>
    <scope>NUCLEOTIDE SEQUENCE [LARGE SCALE GENOMIC DNA]</scope>
    <source>
        <strain evidence="9 10">MLFW-2</strain>
    </source>
</reference>
<dbReference type="InterPro" id="IPR006357">
    <property type="entry name" value="HAD-SF_hydro_IIA"/>
</dbReference>
<dbReference type="FunFam" id="3.40.50.1000:FF:000053">
    <property type="entry name" value="TIGR01457 family HAD hydrolase"/>
    <property type="match status" value="1"/>
</dbReference>
<protein>
    <recommendedName>
        <fullName evidence="5">Acid sugar phosphatase</fullName>
        <ecNumber evidence="5">3.1.3.-</ecNumber>
    </recommendedName>
</protein>
<dbReference type="GO" id="GO:0016791">
    <property type="term" value="F:phosphatase activity"/>
    <property type="evidence" value="ECO:0007669"/>
    <property type="project" value="TreeGrafter"/>
</dbReference>
<dbReference type="AlphaFoldDB" id="A0A1E5L561"/>
<dbReference type="Proteomes" id="UP000095255">
    <property type="component" value="Unassembled WGS sequence"/>
</dbReference>
<dbReference type="GO" id="GO:0005737">
    <property type="term" value="C:cytoplasm"/>
    <property type="evidence" value="ECO:0007669"/>
    <property type="project" value="TreeGrafter"/>
</dbReference>
<evidence type="ECO:0000256" key="8">
    <source>
        <dbReference type="PIRSR" id="PIRSR000915-3"/>
    </source>
</evidence>
<evidence type="ECO:0000256" key="3">
    <source>
        <dbReference type="ARBA" id="ARBA00022801"/>
    </source>
</evidence>
<comment type="function">
    <text evidence="5">Catalyzes the dephosphorylation of 2-6 carbon acid sugars in vitro.</text>
</comment>
<organism evidence="9 10">
    <name type="scientific">Desulfuribacillus stibiiarsenatis</name>
    <dbReference type="NCBI Taxonomy" id="1390249"/>
    <lineage>
        <taxon>Bacteria</taxon>
        <taxon>Bacillati</taxon>
        <taxon>Bacillota</taxon>
        <taxon>Desulfuribacillia</taxon>
        <taxon>Desulfuribacillales</taxon>
        <taxon>Desulfuribacillaceae</taxon>
        <taxon>Desulfuribacillus</taxon>
    </lineage>
</organism>
<feature type="binding site" evidence="8">
    <location>
        <position position="10"/>
    </location>
    <ligand>
        <name>Mg(2+)</name>
        <dbReference type="ChEBI" id="CHEBI:18420"/>
    </ligand>
</feature>
<comment type="caution">
    <text evidence="9">The sequence shown here is derived from an EMBL/GenBank/DDBJ whole genome shotgun (WGS) entry which is preliminary data.</text>
</comment>
<evidence type="ECO:0000256" key="6">
    <source>
        <dbReference type="PIRSR" id="PIRSR000915-1"/>
    </source>
</evidence>
<keyword evidence="10" id="KW-1185">Reference proteome</keyword>
<dbReference type="PANTHER" id="PTHR19288">
    <property type="entry name" value="4-NITROPHENYLPHOSPHATASE-RELATED"/>
    <property type="match status" value="1"/>
</dbReference>
<feature type="binding site" evidence="8">
    <location>
        <position position="12"/>
    </location>
    <ligand>
        <name>Mg(2+)</name>
        <dbReference type="ChEBI" id="CHEBI:18420"/>
    </ligand>
</feature>
<dbReference type="PANTHER" id="PTHR19288:SF46">
    <property type="entry name" value="HALOACID DEHALOGENASE-LIKE HYDROLASE DOMAIN-CONTAINING PROTEIN 2"/>
    <property type="match status" value="1"/>
</dbReference>
<dbReference type="InterPro" id="IPR006354">
    <property type="entry name" value="HAD-SF_hydro_IIA_hyp1"/>
</dbReference>
<dbReference type="SFLD" id="SFLDG01139">
    <property type="entry name" value="C2.A:_Pyridoxal_Phosphate_Phos"/>
    <property type="match status" value="1"/>
</dbReference>
<evidence type="ECO:0000256" key="1">
    <source>
        <dbReference type="ARBA" id="ARBA00006696"/>
    </source>
</evidence>
<feature type="binding site" evidence="7">
    <location>
        <position position="183"/>
    </location>
    <ligand>
        <name>substrate</name>
    </ligand>
</feature>
<proteinExistence type="inferred from homology"/>
<evidence type="ECO:0000256" key="5">
    <source>
        <dbReference type="PIRNR" id="PIRNR000915"/>
    </source>
</evidence>
<dbReference type="STRING" id="1390249.BHU72_06190"/>
<dbReference type="EC" id="3.1.3.-" evidence="5"/>
<dbReference type="InterPro" id="IPR036412">
    <property type="entry name" value="HAD-like_sf"/>
</dbReference>
<comment type="similarity">
    <text evidence="1 5">Belongs to the HAD-like hydrolase superfamily. NagD family.</text>
</comment>
<dbReference type="CDD" id="cd07530">
    <property type="entry name" value="HAD_Pase_UmpH-like"/>
    <property type="match status" value="1"/>
</dbReference>
<dbReference type="PIRSF" id="PIRSF000915">
    <property type="entry name" value="PGP-type_phosphatase"/>
    <property type="match status" value="1"/>
</dbReference>
<feature type="active site" description="Proton donor" evidence="6">
    <location>
        <position position="12"/>
    </location>
</feature>
<dbReference type="SFLD" id="SFLDS00003">
    <property type="entry name" value="Haloacid_Dehalogenase"/>
    <property type="match status" value="1"/>
</dbReference>
<sequence length="256" mass="28415">MKKYQGYLLDLDGTIYRGTEPIPEAIEFVKRLQERNIPFLFLTNNSSKTQLQVAEKLNSYGLTITVDHVYTSSMAAARFLVQENQHERIRAYVIGEEGMIQAVKSQGIQITEDNPSHVVMGIDRHINYEKLATACLAIRNGAKLLATNLDRAIPTERGLLPGNGSIVSVVTTSTGIEPIVVGKPMPIITQYALEKLGVAKDLALMVGDNYETDICTGFNAGMDTLLVFTGFTSKEDLQQKDRKPTYCIDSLNQWIL</sequence>
<keyword evidence="3 9" id="KW-0378">Hydrolase</keyword>
<gene>
    <name evidence="9" type="ORF">BHU72_06190</name>
</gene>
<evidence type="ECO:0000313" key="10">
    <source>
        <dbReference type="Proteomes" id="UP000095255"/>
    </source>
</evidence>
<dbReference type="GO" id="GO:0046872">
    <property type="term" value="F:metal ion binding"/>
    <property type="evidence" value="ECO:0007669"/>
    <property type="project" value="UniProtKB-KW"/>
</dbReference>